<evidence type="ECO:0000259" key="2">
    <source>
        <dbReference type="Pfam" id="PF01593"/>
    </source>
</evidence>
<dbReference type="EMBL" id="VUNQ01000023">
    <property type="protein sequence ID" value="MSU02030.1"/>
    <property type="molecule type" value="Genomic_DNA"/>
</dbReference>
<dbReference type="InterPro" id="IPR002937">
    <property type="entry name" value="Amino_oxidase"/>
</dbReference>
<dbReference type="Proteomes" id="UP000469523">
    <property type="component" value="Unassembled WGS sequence"/>
</dbReference>
<gene>
    <name evidence="3" type="ORF">FYJ83_11170</name>
</gene>
<dbReference type="Pfam" id="PF01593">
    <property type="entry name" value="Amino_oxidase"/>
    <property type="match status" value="1"/>
</dbReference>
<keyword evidence="4" id="KW-1185">Reference proteome</keyword>
<comment type="caution">
    <text evidence="3">The sequence shown here is derived from an EMBL/GenBank/DDBJ whole genome shotgun (WGS) entry which is preliminary data.</text>
</comment>
<dbReference type="InterPro" id="IPR036188">
    <property type="entry name" value="FAD/NAD-bd_sf"/>
</dbReference>
<dbReference type="Gene3D" id="1.10.405.20">
    <property type="match status" value="1"/>
</dbReference>
<dbReference type="SUPFAM" id="SSF51905">
    <property type="entry name" value="FAD/NAD(P)-binding domain"/>
    <property type="match status" value="1"/>
</dbReference>
<dbReference type="GO" id="GO:0016491">
    <property type="term" value="F:oxidoreductase activity"/>
    <property type="evidence" value="ECO:0007669"/>
    <property type="project" value="InterPro"/>
</dbReference>
<name>A0A6N7Y1Y9_9FIRM</name>
<sequence>MIPIEVITVNKEDCKIAVIGGGLSGLVIAEGLQKRGYRNITVFEKAERIGGKLYTIWHREKSHELGAIFGLPSQPYLKSLMKRLNIKADGPKLSRTNYNTKGQKIMPISKEELRDFINELDRLPHVLEMYKSFRKSNIENIEPALMLPFSKWCDIHEFRILKTIYTQYFTIFGLGNIEEVPALYVLRILNYENLMSFMELPEFITWKNGVSSLTERLSQEIRDIRLGQKVVDIILSDKETLLVKTELELLEFNKVIITAPLEQFAYLHLWDEDMRENLKNIKYQSFNVYGFIANEIPKGCGCILENLSIDQNGHINIWNSRWDEEEGEGMTMVYAYNPPKNTKIPPLDIIKNDLLKLGVENPRLYQAKSWKHCPYVDTNTLENGFYDKMEEMQGKNNIFLGGEIMSTLSMENCIRYSIDLLNRFF</sequence>
<feature type="domain" description="Amine oxidase" evidence="2">
    <location>
        <begin position="23"/>
        <end position="414"/>
    </location>
</feature>
<reference evidence="3 4" key="1">
    <citation type="submission" date="2019-09" db="EMBL/GenBank/DDBJ databases">
        <title>In-depth cultivation of the pig gut microbiome towards novel bacterial diversity and tailored functional studies.</title>
        <authorList>
            <person name="Wylensek D."/>
            <person name="Hitch T.C.A."/>
            <person name="Clavel T."/>
        </authorList>
    </citation>
    <scope>NUCLEOTIDE SEQUENCE [LARGE SCALE GENOMIC DNA]</scope>
    <source>
        <strain evidence="3 4">WCA3-693-APC-4?</strain>
    </source>
</reference>
<dbReference type="AlphaFoldDB" id="A0A6N7Y1Y9"/>
<accession>A0A6N7Y1Y9</accession>
<dbReference type="InterPro" id="IPR050703">
    <property type="entry name" value="Flavin_MAO"/>
</dbReference>
<dbReference type="PANTHER" id="PTHR43563:SF1">
    <property type="entry name" value="AMINE OXIDASE [FLAVIN-CONTAINING] B"/>
    <property type="match status" value="1"/>
</dbReference>
<evidence type="ECO:0000256" key="1">
    <source>
        <dbReference type="ARBA" id="ARBA00005995"/>
    </source>
</evidence>
<dbReference type="Gene3D" id="3.50.50.60">
    <property type="entry name" value="FAD/NAD(P)-binding domain"/>
    <property type="match status" value="1"/>
</dbReference>
<evidence type="ECO:0000313" key="4">
    <source>
        <dbReference type="Proteomes" id="UP000469523"/>
    </source>
</evidence>
<evidence type="ECO:0000313" key="3">
    <source>
        <dbReference type="EMBL" id="MSU02030.1"/>
    </source>
</evidence>
<comment type="similarity">
    <text evidence="1">Belongs to the flavin monoamine oxidase family.</text>
</comment>
<organism evidence="3 4">
    <name type="scientific">Tissierella pigra</name>
    <dbReference type="NCBI Taxonomy" id="2607614"/>
    <lineage>
        <taxon>Bacteria</taxon>
        <taxon>Bacillati</taxon>
        <taxon>Bacillota</taxon>
        <taxon>Tissierellia</taxon>
        <taxon>Tissierellales</taxon>
        <taxon>Tissierellaceae</taxon>
        <taxon>Tissierella</taxon>
    </lineage>
</organism>
<proteinExistence type="inferred from homology"/>
<dbReference type="Gene3D" id="3.30.70.1990">
    <property type="match status" value="1"/>
</dbReference>
<dbReference type="PRINTS" id="PR00419">
    <property type="entry name" value="ADXRDTASE"/>
</dbReference>
<dbReference type="PANTHER" id="PTHR43563">
    <property type="entry name" value="AMINE OXIDASE"/>
    <property type="match status" value="1"/>
</dbReference>
<protein>
    <submittedName>
        <fullName evidence="3">NAD(P)-binding protein</fullName>
    </submittedName>
</protein>